<dbReference type="EMBL" id="CP036275">
    <property type="protein sequence ID" value="QDU39469.1"/>
    <property type="molecule type" value="Genomic_DNA"/>
</dbReference>
<accession>A0A517ZAL5</accession>
<dbReference type="InterPro" id="IPR022742">
    <property type="entry name" value="Hydrolase_4"/>
</dbReference>
<name>A0A517ZAL5_9PLAN</name>
<evidence type="ECO:0000313" key="3">
    <source>
        <dbReference type="Proteomes" id="UP000320496"/>
    </source>
</evidence>
<dbReference type="Gene3D" id="3.40.50.1820">
    <property type="entry name" value="alpha/beta hydrolase"/>
    <property type="match status" value="1"/>
</dbReference>
<sequence length="231" mass="25747">MNELLSAERLDRGYVIILPGIEGRSWCNRSIARGLAEAGLPYGIEIYDWTLGPLAALYTLRASWRHRRESARIAEKLIDYRSRYPDRPMYLVGHSGGGGMSVLTLQQLPDDVRVEAAVLLAPAISPKFPLDSALQHVERGIWNFYSYGDAFFVGLMTTVLGTMDAHHMPAAGFGGFHKQSGSADPRLHEVPFEWSMTRHWNLGGHFGCVNHRFVRTHIAPILAGQHSQPDA</sequence>
<dbReference type="Proteomes" id="UP000320496">
    <property type="component" value="Chromosome"/>
</dbReference>
<reference evidence="2 3" key="1">
    <citation type="submission" date="2019-02" db="EMBL/GenBank/DDBJ databases">
        <title>Deep-cultivation of Planctomycetes and their phenomic and genomic characterization uncovers novel biology.</title>
        <authorList>
            <person name="Wiegand S."/>
            <person name="Jogler M."/>
            <person name="Boedeker C."/>
            <person name="Pinto D."/>
            <person name="Vollmers J."/>
            <person name="Rivas-Marin E."/>
            <person name="Kohn T."/>
            <person name="Peeters S.H."/>
            <person name="Heuer A."/>
            <person name="Rast P."/>
            <person name="Oberbeckmann S."/>
            <person name="Bunk B."/>
            <person name="Jeske O."/>
            <person name="Meyerdierks A."/>
            <person name="Storesund J.E."/>
            <person name="Kallscheuer N."/>
            <person name="Luecker S."/>
            <person name="Lage O.M."/>
            <person name="Pohl T."/>
            <person name="Merkel B.J."/>
            <person name="Hornburger P."/>
            <person name="Mueller R.-W."/>
            <person name="Bruemmer F."/>
            <person name="Labrenz M."/>
            <person name="Spormann A.M."/>
            <person name="Op den Camp H."/>
            <person name="Overmann J."/>
            <person name="Amann R."/>
            <person name="Jetten M.S.M."/>
            <person name="Mascher T."/>
            <person name="Medema M.H."/>
            <person name="Devos D.P."/>
            <person name="Kaster A.-K."/>
            <person name="Ovreas L."/>
            <person name="Rohde M."/>
            <person name="Galperin M.Y."/>
            <person name="Jogler C."/>
        </authorList>
    </citation>
    <scope>NUCLEOTIDE SEQUENCE [LARGE SCALE GENOMIC DNA]</scope>
    <source>
        <strain evidence="2 3">Mal4</strain>
    </source>
</reference>
<dbReference type="InterPro" id="IPR029058">
    <property type="entry name" value="AB_hydrolase_fold"/>
</dbReference>
<protein>
    <submittedName>
        <fullName evidence="2">Alpha/beta hydrolase family protein</fullName>
    </submittedName>
</protein>
<dbReference type="SUPFAM" id="SSF53474">
    <property type="entry name" value="alpha/beta-Hydrolases"/>
    <property type="match status" value="1"/>
</dbReference>
<organism evidence="2 3">
    <name type="scientific">Maioricimonas rarisocia</name>
    <dbReference type="NCBI Taxonomy" id="2528026"/>
    <lineage>
        <taxon>Bacteria</taxon>
        <taxon>Pseudomonadati</taxon>
        <taxon>Planctomycetota</taxon>
        <taxon>Planctomycetia</taxon>
        <taxon>Planctomycetales</taxon>
        <taxon>Planctomycetaceae</taxon>
        <taxon>Maioricimonas</taxon>
    </lineage>
</organism>
<dbReference type="OrthoDB" id="210058at2"/>
<dbReference type="GO" id="GO:0016787">
    <property type="term" value="F:hydrolase activity"/>
    <property type="evidence" value="ECO:0007669"/>
    <property type="project" value="UniProtKB-KW"/>
</dbReference>
<keyword evidence="3" id="KW-1185">Reference proteome</keyword>
<evidence type="ECO:0000313" key="2">
    <source>
        <dbReference type="EMBL" id="QDU39469.1"/>
    </source>
</evidence>
<proteinExistence type="predicted"/>
<keyword evidence="2" id="KW-0378">Hydrolase</keyword>
<dbReference type="Pfam" id="PF12146">
    <property type="entry name" value="Hydrolase_4"/>
    <property type="match status" value="1"/>
</dbReference>
<dbReference type="RefSeq" id="WP_145370649.1">
    <property type="nucleotide sequence ID" value="NZ_CP036275.1"/>
</dbReference>
<dbReference type="KEGG" id="mri:Mal4_38140"/>
<dbReference type="AlphaFoldDB" id="A0A517ZAL5"/>
<feature type="domain" description="Serine aminopeptidase S33" evidence="1">
    <location>
        <begin position="76"/>
        <end position="129"/>
    </location>
</feature>
<gene>
    <name evidence="2" type="ORF">Mal4_38140</name>
</gene>
<evidence type="ECO:0000259" key="1">
    <source>
        <dbReference type="Pfam" id="PF12146"/>
    </source>
</evidence>